<reference evidence="3" key="1">
    <citation type="submission" date="2003-08" db="EMBL/GenBank/DDBJ databases">
        <authorList>
            <person name="Birren B."/>
            <person name="Nusbaum C."/>
            <person name="Abebe A."/>
            <person name="Abouelleil A."/>
            <person name="Adekoya E."/>
            <person name="Ait-zahra M."/>
            <person name="Allen N."/>
            <person name="Allen T."/>
            <person name="An P."/>
            <person name="Anderson M."/>
            <person name="Anderson S."/>
            <person name="Arachchi H."/>
            <person name="Armbruster J."/>
            <person name="Bachantsang P."/>
            <person name="Baldwin J."/>
            <person name="Barry A."/>
            <person name="Bayul T."/>
            <person name="Blitshsteyn B."/>
            <person name="Bloom T."/>
            <person name="Blye J."/>
            <person name="Boguslavskiy L."/>
            <person name="Borowsky M."/>
            <person name="Boukhgalter B."/>
            <person name="Brunache A."/>
            <person name="Butler J."/>
            <person name="Calixte N."/>
            <person name="Calvo S."/>
            <person name="Camarata J."/>
            <person name="Campo K."/>
            <person name="Chang J."/>
            <person name="Cheshatsang Y."/>
            <person name="Citroen M."/>
            <person name="Collymore A."/>
            <person name="Considine T."/>
            <person name="Cook A."/>
            <person name="Cooke P."/>
            <person name="Corum B."/>
            <person name="Cuomo C."/>
            <person name="David R."/>
            <person name="Dawoe T."/>
            <person name="Degray S."/>
            <person name="Dodge S."/>
            <person name="Dooley K."/>
            <person name="Dorje P."/>
            <person name="Dorjee K."/>
            <person name="Dorris L."/>
            <person name="Duffey N."/>
            <person name="Dupes A."/>
            <person name="Elkins T."/>
            <person name="Engels R."/>
            <person name="Erickson J."/>
            <person name="Farina A."/>
            <person name="Faro S."/>
            <person name="Ferreira P."/>
            <person name="Fischer H."/>
            <person name="Fitzgerald M."/>
            <person name="Foley K."/>
            <person name="Gage D."/>
            <person name="Galagan J."/>
            <person name="Gearin G."/>
            <person name="Gnerre S."/>
            <person name="Gnirke A."/>
            <person name="Goyette A."/>
            <person name="Graham J."/>
            <person name="Grandbois E."/>
            <person name="Gyaltsen K."/>
            <person name="Hafez N."/>
            <person name="Hagopian D."/>
            <person name="Hagos B."/>
            <person name="Hall J."/>
            <person name="Hatcher B."/>
            <person name="Heller A."/>
            <person name="Higgins H."/>
            <person name="Honan T."/>
            <person name="Horn A."/>
            <person name="Houde N."/>
            <person name="Hughes L."/>
            <person name="Hulme W."/>
            <person name="Husby E."/>
            <person name="Iliev I."/>
            <person name="Jaffe D."/>
            <person name="Jones C."/>
            <person name="Kamal M."/>
            <person name="Kamat A."/>
            <person name="Kamvysselis M."/>
            <person name="Karlsson E."/>
            <person name="Kells C."/>
            <person name="Kieu A."/>
            <person name="Kisner P."/>
            <person name="Kodira C."/>
            <person name="Kulbokas E."/>
            <person name="Labutti K."/>
            <person name="Lama D."/>
            <person name="Landers T."/>
            <person name="Leger J."/>
            <person name="Levine S."/>
            <person name="Lewis D."/>
            <person name="Lewis T."/>
            <person name="Lindblad-toh K."/>
            <person name="Liu X."/>
            <person name="Lokyitsang T."/>
            <person name="Lokyitsang Y."/>
            <person name="Lucien O."/>
            <person name="Lui A."/>
            <person name="Ma L.J."/>
            <person name="Mabbitt R."/>
            <person name="Macdonald J."/>
            <person name="Maclean C."/>
            <person name="Major J."/>
            <person name="Manning J."/>
            <person name="Marabella R."/>
            <person name="Maru K."/>
            <person name="Matthews C."/>
            <person name="Mauceli E."/>
            <person name="Mccarthy M."/>
            <person name="Mcdonough S."/>
            <person name="Mcghee T."/>
            <person name="Meldrim J."/>
            <person name="Meneus L."/>
            <person name="Mesirov J."/>
            <person name="Mihalev A."/>
            <person name="Mihova T."/>
            <person name="Mikkelsen T."/>
            <person name="Mlenga V."/>
            <person name="Moru K."/>
            <person name="Mozes J."/>
            <person name="Mulrain L."/>
            <person name="Munson G."/>
            <person name="Naylor J."/>
            <person name="Newes C."/>
            <person name="Nguyen C."/>
            <person name="Nguyen N."/>
            <person name="Nguyen T."/>
            <person name="Nicol R."/>
            <person name="Nielsen C."/>
            <person name="Nizzari M."/>
            <person name="Norbu C."/>
            <person name="Norbu N."/>
            <person name="O'donnell P."/>
            <person name="Okoawo O."/>
            <person name="O'leary S."/>
            <person name="Omotosho B."/>
            <person name="O'neill K."/>
            <person name="Osman S."/>
            <person name="Parker S."/>
            <person name="Perrin D."/>
            <person name="Phunkhang P."/>
            <person name="Piqani B."/>
            <person name="Purcell S."/>
            <person name="Rachupka T."/>
            <person name="Ramasamy U."/>
            <person name="Rameau R."/>
            <person name="Ray V."/>
            <person name="Raymond C."/>
            <person name="Retta R."/>
            <person name="Richardson S."/>
            <person name="Rise C."/>
            <person name="Rodriguez J."/>
            <person name="Rogers J."/>
            <person name="Rogov P."/>
            <person name="Rutman M."/>
            <person name="Schupbach R."/>
            <person name="Seaman C."/>
            <person name="Settipalli S."/>
            <person name="Sharpe T."/>
            <person name="Sheridan J."/>
            <person name="Sherpa N."/>
            <person name="Shi J."/>
            <person name="Smirnov S."/>
            <person name="Smith C."/>
            <person name="Sougnez C."/>
            <person name="Spencer B."/>
            <person name="Stalker J."/>
            <person name="Stange-thomann N."/>
            <person name="Stavropoulos S."/>
            <person name="Stetson K."/>
            <person name="Stone C."/>
            <person name="Stone S."/>
            <person name="Stubbs M."/>
            <person name="Talamas J."/>
            <person name="Tchuinga P."/>
            <person name="Tenzing P."/>
            <person name="Tesfaye S."/>
            <person name="Theodore J."/>
            <person name="Thoulutsang Y."/>
            <person name="Topham K."/>
            <person name="Towey S."/>
            <person name="Tsamla T."/>
            <person name="Tsomo N."/>
            <person name="Vallee D."/>
            <person name="Vassiliev H."/>
            <person name="Venkataraman V."/>
            <person name="Vinson J."/>
            <person name="Vo A."/>
            <person name="Wade C."/>
            <person name="Wang S."/>
            <person name="Wangchuk T."/>
            <person name="Wangdi T."/>
            <person name="Whittaker C."/>
            <person name="Wilkinson J."/>
            <person name="Wu Y."/>
            <person name="Wyman D."/>
            <person name="Yadav S."/>
            <person name="Yang S."/>
            <person name="Yang X."/>
            <person name="Yeager S."/>
            <person name="Yee E."/>
            <person name="Young G."/>
            <person name="Zainoun J."/>
            <person name="Zembeck L."/>
            <person name="Zimmer A."/>
            <person name="Zody M."/>
            <person name="Lander E."/>
        </authorList>
    </citation>
    <scope>NUCLEOTIDE SEQUENCE [LARGE SCALE GENOMIC DNA]</scope>
</reference>
<organism evidence="2 3">
    <name type="scientific">Ciona savignyi</name>
    <name type="common">Pacific transparent sea squirt</name>
    <dbReference type="NCBI Taxonomy" id="51511"/>
    <lineage>
        <taxon>Eukaryota</taxon>
        <taxon>Metazoa</taxon>
        <taxon>Chordata</taxon>
        <taxon>Tunicata</taxon>
        <taxon>Ascidiacea</taxon>
        <taxon>Phlebobranchia</taxon>
        <taxon>Cionidae</taxon>
        <taxon>Ciona</taxon>
    </lineage>
</organism>
<dbReference type="GeneTree" id="ENSGT00930000150980"/>
<evidence type="ECO:0000313" key="2">
    <source>
        <dbReference type="Ensembl" id="ENSCSAVP00000013836.1"/>
    </source>
</evidence>
<dbReference type="AlphaFoldDB" id="H2Z8C4"/>
<dbReference type="STRING" id="51511.ENSCSAVP00000013836"/>
<dbReference type="GO" id="GO:0071004">
    <property type="term" value="C:U2-type prespliceosome"/>
    <property type="evidence" value="ECO:0007669"/>
    <property type="project" value="TreeGrafter"/>
</dbReference>
<dbReference type="Ensembl" id="ENSCSAVT00000013996.1">
    <property type="protein sequence ID" value="ENSCSAVP00000013836.1"/>
    <property type="gene ID" value="ENSCSAVG00000008113.1"/>
</dbReference>
<dbReference type="InParanoid" id="H2Z8C4"/>
<dbReference type="PROSITE" id="PS51676">
    <property type="entry name" value="FF"/>
    <property type="match status" value="1"/>
</dbReference>
<dbReference type="SUPFAM" id="SSF81698">
    <property type="entry name" value="FF domain"/>
    <property type="match status" value="1"/>
</dbReference>
<protein>
    <recommendedName>
        <fullName evidence="1">FF domain-containing protein</fullName>
    </recommendedName>
</protein>
<accession>H2Z8C4</accession>
<dbReference type="InterPro" id="IPR036517">
    <property type="entry name" value="FF_domain_sf"/>
</dbReference>
<reference evidence="2" key="2">
    <citation type="submission" date="2025-08" db="UniProtKB">
        <authorList>
            <consortium name="Ensembl"/>
        </authorList>
    </citation>
    <scope>IDENTIFICATION</scope>
</reference>
<name>H2Z8C4_CIOSA</name>
<dbReference type="InterPro" id="IPR039726">
    <property type="entry name" value="Prp40-like"/>
</dbReference>
<dbReference type="Proteomes" id="UP000007875">
    <property type="component" value="Unassembled WGS sequence"/>
</dbReference>
<dbReference type="GO" id="GO:0003723">
    <property type="term" value="F:RNA binding"/>
    <property type="evidence" value="ECO:0007669"/>
    <property type="project" value="TreeGrafter"/>
</dbReference>
<evidence type="ECO:0000259" key="1">
    <source>
        <dbReference type="PROSITE" id="PS51676"/>
    </source>
</evidence>
<reference evidence="2" key="3">
    <citation type="submission" date="2025-09" db="UniProtKB">
        <authorList>
            <consortium name="Ensembl"/>
        </authorList>
    </citation>
    <scope>IDENTIFICATION</scope>
</reference>
<feature type="domain" description="FF" evidence="1">
    <location>
        <begin position="44"/>
        <end position="111"/>
    </location>
</feature>
<proteinExistence type="predicted"/>
<dbReference type="GO" id="GO:0005685">
    <property type="term" value="C:U1 snRNP"/>
    <property type="evidence" value="ECO:0007669"/>
    <property type="project" value="TreeGrafter"/>
</dbReference>
<dbReference type="PANTHER" id="PTHR11864">
    <property type="entry name" value="PRE-MRNA-PROCESSING PROTEIN PRP40"/>
    <property type="match status" value="1"/>
</dbReference>
<sequence>MTSTVRYRFADKMFNETTEWKCVQERDRKEIFEDVVFYLAKKEKEEAKDLRRRNMKQLRHILLTLKKLTCRTTWSECQQMLMDNHLFAEDEDLQNMDKEDALICFEDVIKEFDKEDKEKQDRKKTLEKRVFRKHRQRFVEMLDKLHEDGKLHFHVHVDGVVPHNKQQPHIHPHAGTTWLHPPRSLQVLCDQ</sequence>
<dbReference type="InterPro" id="IPR002713">
    <property type="entry name" value="FF_domain"/>
</dbReference>
<dbReference type="GO" id="GO:0045292">
    <property type="term" value="P:mRNA cis splicing, via spliceosome"/>
    <property type="evidence" value="ECO:0007669"/>
    <property type="project" value="InterPro"/>
</dbReference>
<evidence type="ECO:0000313" key="3">
    <source>
        <dbReference type="Proteomes" id="UP000007875"/>
    </source>
</evidence>
<dbReference type="Gene3D" id="1.10.10.440">
    <property type="entry name" value="FF domain"/>
    <property type="match status" value="1"/>
</dbReference>
<dbReference type="PANTHER" id="PTHR11864:SF0">
    <property type="entry name" value="PRP40 PRE-MRNA PROCESSING FACTOR 40 HOMOLOG A (YEAST)"/>
    <property type="match status" value="1"/>
</dbReference>
<dbReference type="HOGENOM" id="CLU_1424455_0_0_1"/>
<dbReference type="eggNOG" id="KOG0152">
    <property type="taxonomic scope" value="Eukaryota"/>
</dbReference>
<dbReference type="FunFam" id="1.10.10.440:FF:000002">
    <property type="entry name" value="pre-mRNA-processing factor 40 homolog A isoform X1"/>
    <property type="match status" value="1"/>
</dbReference>
<keyword evidence="3" id="KW-1185">Reference proteome</keyword>